<dbReference type="GO" id="GO:0030073">
    <property type="term" value="P:insulin secretion"/>
    <property type="evidence" value="ECO:0007669"/>
    <property type="project" value="InterPro"/>
</dbReference>
<dbReference type="Pfam" id="PF04814">
    <property type="entry name" value="HNF-1_N"/>
    <property type="match status" value="1"/>
</dbReference>
<dbReference type="GO" id="GO:0005634">
    <property type="term" value="C:nucleus"/>
    <property type="evidence" value="ECO:0007669"/>
    <property type="project" value="UniProtKB-SubCell"/>
</dbReference>
<dbReference type="Gene3D" id="1.10.260.40">
    <property type="entry name" value="lambda repressor-like DNA-binding domains"/>
    <property type="match status" value="1"/>
</dbReference>
<sequence>VFLQIKGSYDAISSFPVWKYSEIPIICIHVLVCVREDPWHMAKMIKSYMQQHNLPQREVVESTGLNQSHLSQHLNKGTPMKNQKRAALYSWYVKKKAEINQQESGDDVRKGRRNRFKWGPASQQILFQAYERQKNPKVNWAPTQNRFVYIIGLQIGVKRRHFATNWHWTCPTAANHTASQF</sequence>
<comment type="subcellular location">
    <subcellularLocation>
        <location evidence="1">Nucleus</location>
    </subcellularLocation>
</comment>
<dbReference type="PANTHER" id="PTHR11568:SF4">
    <property type="entry name" value="HEPATOCYTE NUCLEAR FACTOR 1-ALPHA"/>
    <property type="match status" value="1"/>
</dbReference>
<dbReference type="GO" id="GO:0000981">
    <property type="term" value="F:DNA-binding transcription factor activity, RNA polymerase II-specific"/>
    <property type="evidence" value="ECO:0007669"/>
    <property type="project" value="TreeGrafter"/>
</dbReference>
<dbReference type="GO" id="GO:0000978">
    <property type="term" value="F:RNA polymerase II cis-regulatory region sequence-specific DNA binding"/>
    <property type="evidence" value="ECO:0007669"/>
    <property type="project" value="TreeGrafter"/>
</dbReference>
<dbReference type="InterPro" id="IPR039066">
    <property type="entry name" value="HNF-1"/>
</dbReference>
<dbReference type="SUPFAM" id="SSF47413">
    <property type="entry name" value="lambda repressor-like DNA-binding domains"/>
    <property type="match status" value="1"/>
</dbReference>
<dbReference type="PANTHER" id="PTHR11568">
    <property type="entry name" value="HEPATOCYTE NUCLEAR FACTOR 1"/>
    <property type="match status" value="1"/>
</dbReference>
<dbReference type="PROSITE" id="PS51936">
    <property type="entry name" value="POU_4"/>
    <property type="match status" value="1"/>
</dbReference>
<keyword evidence="4" id="KW-1185">Reference proteome</keyword>
<dbReference type="InterPro" id="IPR010982">
    <property type="entry name" value="Lambda_DNA-bd_dom_sf"/>
</dbReference>
<name>A0A671P5Y4_9TELE</name>
<reference evidence="3" key="2">
    <citation type="submission" date="2025-09" db="UniProtKB">
        <authorList>
            <consortium name="Ensembl"/>
        </authorList>
    </citation>
    <scope>IDENTIFICATION</scope>
</reference>
<evidence type="ECO:0000313" key="4">
    <source>
        <dbReference type="Proteomes" id="UP000472260"/>
    </source>
</evidence>
<accession>A0A671P5Y4</accession>
<dbReference type="Gene3D" id="1.10.10.60">
    <property type="entry name" value="Homeodomain-like"/>
    <property type="match status" value="1"/>
</dbReference>
<dbReference type="InterPro" id="IPR044869">
    <property type="entry name" value="HNF-1_POU"/>
</dbReference>
<evidence type="ECO:0000256" key="1">
    <source>
        <dbReference type="ARBA" id="ARBA00004123"/>
    </source>
</evidence>
<dbReference type="AlphaFoldDB" id="A0A671P5Y4"/>
<dbReference type="GO" id="GO:0045893">
    <property type="term" value="P:positive regulation of DNA-templated transcription"/>
    <property type="evidence" value="ECO:0007669"/>
    <property type="project" value="InterPro"/>
</dbReference>
<dbReference type="Proteomes" id="UP000472260">
    <property type="component" value="Unassembled WGS sequence"/>
</dbReference>
<dbReference type="Ensembl" id="ENSSANT00000054624.1">
    <property type="protein sequence ID" value="ENSSANP00000051400.1"/>
    <property type="gene ID" value="ENSSANG00000025743.1"/>
</dbReference>
<feature type="domain" description="POU-specific atypical" evidence="2">
    <location>
        <begin position="13"/>
        <end position="108"/>
    </location>
</feature>
<dbReference type="GO" id="GO:0001889">
    <property type="term" value="P:liver development"/>
    <property type="evidence" value="ECO:0007669"/>
    <property type="project" value="InterPro"/>
</dbReference>
<organism evidence="3 4">
    <name type="scientific">Sinocyclocheilus anshuiensis</name>
    <dbReference type="NCBI Taxonomy" id="1608454"/>
    <lineage>
        <taxon>Eukaryota</taxon>
        <taxon>Metazoa</taxon>
        <taxon>Chordata</taxon>
        <taxon>Craniata</taxon>
        <taxon>Vertebrata</taxon>
        <taxon>Euteleostomi</taxon>
        <taxon>Actinopterygii</taxon>
        <taxon>Neopterygii</taxon>
        <taxon>Teleostei</taxon>
        <taxon>Ostariophysi</taxon>
        <taxon>Cypriniformes</taxon>
        <taxon>Cyprinidae</taxon>
        <taxon>Cyprininae</taxon>
        <taxon>Sinocyclocheilus</taxon>
    </lineage>
</organism>
<evidence type="ECO:0000313" key="3">
    <source>
        <dbReference type="Ensembl" id="ENSSANP00000051400.1"/>
    </source>
</evidence>
<dbReference type="InterPro" id="IPR006899">
    <property type="entry name" value="HNF-1_N"/>
</dbReference>
<reference evidence="3" key="1">
    <citation type="submission" date="2025-08" db="UniProtKB">
        <authorList>
            <consortium name="Ensembl"/>
        </authorList>
    </citation>
    <scope>IDENTIFICATION</scope>
</reference>
<protein>
    <submittedName>
        <fullName evidence="3">HNF1 homeobox a</fullName>
    </submittedName>
</protein>
<evidence type="ECO:0000259" key="2">
    <source>
        <dbReference type="PROSITE" id="PS51936"/>
    </source>
</evidence>
<dbReference type="GO" id="GO:0031016">
    <property type="term" value="P:pancreas development"/>
    <property type="evidence" value="ECO:0007669"/>
    <property type="project" value="InterPro"/>
</dbReference>
<proteinExistence type="predicted"/>